<feature type="region of interest" description="Disordered" evidence="13">
    <location>
        <begin position="461"/>
        <end position="490"/>
    </location>
</feature>
<dbReference type="Gene3D" id="3.60.10.10">
    <property type="entry name" value="Endonuclease/exonuclease/phosphatase"/>
    <property type="match status" value="1"/>
</dbReference>
<dbReference type="InterPro" id="IPR004808">
    <property type="entry name" value="AP_endonuc_1"/>
</dbReference>
<feature type="region of interest" description="Disordered" evidence="13">
    <location>
        <begin position="375"/>
        <end position="448"/>
    </location>
</feature>
<proteinExistence type="inferred from homology"/>
<dbReference type="GO" id="GO:0003677">
    <property type="term" value="F:DNA binding"/>
    <property type="evidence" value="ECO:0007669"/>
    <property type="project" value="InterPro"/>
</dbReference>
<evidence type="ECO:0000256" key="9">
    <source>
        <dbReference type="PIRSR" id="PIRSR604808-2"/>
    </source>
</evidence>
<gene>
    <name evidence="15" type="primary">APN2</name>
    <name evidence="15" type="ORF">BGZ80_010775</name>
</gene>
<feature type="binding site" evidence="9">
    <location>
        <position position="205"/>
    </location>
    <ligand>
        <name>Mg(2+)</name>
        <dbReference type="ChEBI" id="CHEBI:18420"/>
        <label>1</label>
    </ligand>
</feature>
<evidence type="ECO:0000256" key="5">
    <source>
        <dbReference type="ARBA" id="ARBA00022833"/>
    </source>
</evidence>
<keyword evidence="7" id="KW-0539">Nucleus</keyword>
<feature type="compositionally biased region" description="Low complexity" evidence="13">
    <location>
        <begin position="424"/>
        <end position="448"/>
    </location>
</feature>
<dbReference type="GO" id="GO:0008081">
    <property type="term" value="F:phosphoric diester hydrolase activity"/>
    <property type="evidence" value="ECO:0007669"/>
    <property type="project" value="TreeGrafter"/>
</dbReference>
<comment type="cofactor">
    <cofactor evidence="9 12">
        <name>Mg(2+)</name>
        <dbReference type="ChEBI" id="CHEBI:18420"/>
    </cofactor>
    <cofactor evidence="9 12">
        <name>Mn(2+)</name>
        <dbReference type="ChEBI" id="CHEBI:29035"/>
    </cofactor>
    <text evidence="9 12">Probably binds two magnesium or manganese ions per subunit.</text>
</comment>
<accession>A0A9P6T3Q4</accession>
<dbReference type="PANTHER" id="PTHR22748">
    <property type="entry name" value="AP ENDONUCLEASE"/>
    <property type="match status" value="1"/>
</dbReference>
<dbReference type="NCBIfam" id="TIGR00633">
    <property type="entry name" value="xth"/>
    <property type="match status" value="1"/>
</dbReference>
<keyword evidence="5" id="KW-0862">Zinc</keyword>
<evidence type="ECO:0000313" key="15">
    <source>
        <dbReference type="EMBL" id="KAG0022938.1"/>
    </source>
</evidence>
<dbReference type="EMBL" id="JAAAID010000079">
    <property type="protein sequence ID" value="KAG0022938.1"/>
    <property type="molecule type" value="Genomic_DNA"/>
</dbReference>
<dbReference type="GO" id="GO:0008270">
    <property type="term" value="F:zinc ion binding"/>
    <property type="evidence" value="ECO:0007669"/>
    <property type="project" value="UniProtKB-KW"/>
</dbReference>
<dbReference type="PROSITE" id="PS51999">
    <property type="entry name" value="ZF_GRF"/>
    <property type="match status" value="1"/>
</dbReference>
<dbReference type="PROSITE" id="PS00726">
    <property type="entry name" value="AP_NUCLEASE_F1_1"/>
    <property type="match status" value="1"/>
</dbReference>
<keyword evidence="12" id="KW-0227">DNA damage</keyword>
<feature type="domain" description="GRF-type" evidence="14">
    <location>
        <begin position="605"/>
        <end position="633"/>
    </location>
</feature>
<dbReference type="PROSITE" id="PS51435">
    <property type="entry name" value="AP_NUCLEASE_F1_4"/>
    <property type="match status" value="1"/>
</dbReference>
<evidence type="ECO:0000259" key="14">
    <source>
        <dbReference type="PROSITE" id="PS51999"/>
    </source>
</evidence>
<name>A0A9P6T3Q4_9FUNG</name>
<comment type="caution">
    <text evidence="15">The sequence shown here is derived from an EMBL/GenBank/DDBJ whole genome shotgun (WGS) entry which is preliminary data.</text>
</comment>
<dbReference type="SUPFAM" id="SSF56219">
    <property type="entry name" value="DNase I-like"/>
    <property type="match status" value="1"/>
</dbReference>
<evidence type="ECO:0000256" key="2">
    <source>
        <dbReference type="ARBA" id="ARBA00022723"/>
    </source>
</evidence>
<comment type="similarity">
    <text evidence="1 12">Belongs to the DNA repair enzymes AP/ExoA family.</text>
</comment>
<dbReference type="InterPro" id="IPR020847">
    <property type="entry name" value="AP_endonuclease_F1_BS"/>
</dbReference>
<dbReference type="GO" id="GO:0006284">
    <property type="term" value="P:base-excision repair"/>
    <property type="evidence" value="ECO:0007669"/>
    <property type="project" value="TreeGrafter"/>
</dbReference>
<feature type="binding site" evidence="9">
    <location>
        <position position="207"/>
    </location>
    <ligand>
        <name>Mg(2+)</name>
        <dbReference type="ChEBI" id="CHEBI:18420"/>
        <label>1</label>
    </ligand>
</feature>
<feature type="site" description="Transition state stabilizer" evidence="10">
    <location>
        <position position="207"/>
    </location>
</feature>
<feature type="region of interest" description="Disordered" evidence="13">
    <location>
        <begin position="505"/>
        <end position="560"/>
    </location>
</feature>
<keyword evidence="16" id="KW-1185">Reference proteome</keyword>
<keyword evidence="15" id="KW-0540">Nuclease</keyword>
<evidence type="ECO:0000256" key="12">
    <source>
        <dbReference type="RuleBase" id="RU362131"/>
    </source>
</evidence>
<keyword evidence="4" id="KW-0378">Hydrolase</keyword>
<keyword evidence="3 11" id="KW-0863">Zinc-finger</keyword>
<feature type="binding site" evidence="9">
    <location>
        <position position="308"/>
    </location>
    <ligand>
        <name>Mg(2+)</name>
        <dbReference type="ChEBI" id="CHEBI:18420"/>
        <label>1</label>
    </ligand>
</feature>
<evidence type="ECO:0000256" key="13">
    <source>
        <dbReference type="SAM" id="MobiDB-lite"/>
    </source>
</evidence>
<protein>
    <recommendedName>
        <fullName evidence="12">DNA-(apurinic or apyrimidinic site) endonuclease</fullName>
        <ecNumber evidence="12">3.1.-.-</ecNumber>
    </recommendedName>
</protein>
<dbReference type="Pfam" id="PF03372">
    <property type="entry name" value="Exo_endo_phos"/>
    <property type="match status" value="1"/>
</dbReference>
<dbReference type="EC" id="3.1.-.-" evidence="12"/>
<feature type="compositionally biased region" description="Low complexity" evidence="13">
    <location>
        <begin position="536"/>
        <end position="560"/>
    </location>
</feature>
<dbReference type="InterPro" id="IPR005135">
    <property type="entry name" value="Endo/exonuclease/phosphatase"/>
</dbReference>
<dbReference type="GO" id="GO:0003906">
    <property type="term" value="F:DNA-(apurinic or apyrimidinic site) endonuclease activity"/>
    <property type="evidence" value="ECO:0007669"/>
    <property type="project" value="TreeGrafter"/>
</dbReference>
<reference evidence="15" key="1">
    <citation type="journal article" date="2020" name="Fungal Divers.">
        <title>Resolving the Mortierellaceae phylogeny through synthesis of multi-gene phylogenetics and phylogenomics.</title>
        <authorList>
            <person name="Vandepol N."/>
            <person name="Liber J."/>
            <person name="Desiro A."/>
            <person name="Na H."/>
            <person name="Kennedy M."/>
            <person name="Barry K."/>
            <person name="Grigoriev I.V."/>
            <person name="Miller A.N."/>
            <person name="O'Donnell K."/>
            <person name="Stajich J.E."/>
            <person name="Bonito G."/>
        </authorList>
    </citation>
    <scope>NUCLEOTIDE SEQUENCE</scope>
    <source>
        <strain evidence="15">NRRL 2769</strain>
    </source>
</reference>
<dbReference type="GO" id="GO:0008311">
    <property type="term" value="F:double-stranded DNA 3'-5' DNA exonuclease activity"/>
    <property type="evidence" value="ECO:0007669"/>
    <property type="project" value="TreeGrafter"/>
</dbReference>
<keyword evidence="6 9" id="KW-0460">Magnesium</keyword>
<evidence type="ECO:0000256" key="4">
    <source>
        <dbReference type="ARBA" id="ARBA00022801"/>
    </source>
</evidence>
<feature type="compositionally biased region" description="Polar residues" evidence="13">
    <location>
        <begin position="382"/>
        <end position="395"/>
    </location>
</feature>
<dbReference type="InterPro" id="IPR036691">
    <property type="entry name" value="Endo/exonu/phosph_ase_sf"/>
</dbReference>
<dbReference type="GO" id="GO:0005634">
    <property type="term" value="C:nucleus"/>
    <property type="evidence" value="ECO:0007669"/>
    <property type="project" value="TreeGrafter"/>
</dbReference>
<evidence type="ECO:0000256" key="3">
    <source>
        <dbReference type="ARBA" id="ARBA00022771"/>
    </source>
</evidence>
<dbReference type="Proteomes" id="UP000703661">
    <property type="component" value="Unassembled WGS sequence"/>
</dbReference>
<feature type="site" description="Important for catalytic activity" evidence="10">
    <location>
        <position position="283"/>
    </location>
</feature>
<keyword evidence="2 9" id="KW-0479">Metal-binding</keyword>
<dbReference type="AlphaFoldDB" id="A0A9P6T3Q4"/>
<feature type="active site" evidence="8">
    <location>
        <position position="166"/>
    </location>
</feature>
<keyword evidence="9" id="KW-0464">Manganese</keyword>
<feature type="site" description="Interaction with DNA substrate" evidence="10">
    <location>
        <position position="309"/>
    </location>
</feature>
<evidence type="ECO:0000256" key="1">
    <source>
        <dbReference type="ARBA" id="ARBA00007092"/>
    </source>
</evidence>
<feature type="binding site" evidence="9">
    <location>
        <position position="309"/>
    </location>
    <ligand>
        <name>Mg(2+)</name>
        <dbReference type="ChEBI" id="CHEBI:18420"/>
        <label>2</label>
    </ligand>
</feature>
<dbReference type="CDD" id="cd09088">
    <property type="entry name" value="Ape2-like_AP-endo"/>
    <property type="match status" value="1"/>
</dbReference>
<sequence>MKFMTWNVNGIRALIQYHPYCDDLHKNYKEILDYLDADVICLQETKINRSKLESDLALVPGYDSYWSFHKTKSGYSGVVIYVKDHVKLLAAEEGISGVLSGNIAPPAPLQSNGRLNSVIDPSKKKVGGYPSLGGDEAATYARYQELDSEGRGIVLDFGFFVLFNLYCPNETDETRLPFKMDYYHLLEARVQELIKEGRQVIVMGDMNVVPTELDHCDPAKWKKDSGEEDFTNTLPRRWFSNFLAPAGTLTDLYRVFHKDEPGAFTCWNTKINARPSNYGTRLDFILVTSGLLPWFKSCDRKPYVVGSDHCPVVAEMHTELNLEMSDEEYTQDREAATAQRLEHILDSYDGTNDHILAAKYFDEFSGKQQKLSSFFKKSTTQAQPAVSETPSNSGSESKRYASQVHPTEEVPRKRPFLLRENSDSSPPTSIPSIPQFIPTSNNTAPATTSNLKTSFTQAAQKSNIKTPTKGGANKSVSTDKSGSKKYVGSKQSGQQSVLSFFTSPSKKTLNDTTISKPTTDDILATPNSQPMEEQDIASSSQSSIASSSFSQTLDSTSSTPISTFSPSDFANWIPGAQDVMPFSTNGESTTSKWQNLFQPRAVPKCRFHGVPCTEHTVSKKGINKGRRFYSCSL</sequence>
<evidence type="ECO:0000256" key="8">
    <source>
        <dbReference type="PIRSR" id="PIRSR604808-1"/>
    </source>
</evidence>
<feature type="compositionally biased region" description="Polar residues" evidence="13">
    <location>
        <begin position="505"/>
        <end position="517"/>
    </location>
</feature>
<feature type="binding site" evidence="9">
    <location>
        <position position="44"/>
    </location>
    <ligand>
        <name>Mg(2+)</name>
        <dbReference type="ChEBI" id="CHEBI:18420"/>
        <label>1</label>
    </ligand>
</feature>
<keyword evidence="12" id="KW-0234">DNA repair</keyword>
<organism evidence="15 16">
    <name type="scientific">Entomortierella chlamydospora</name>
    <dbReference type="NCBI Taxonomy" id="101097"/>
    <lineage>
        <taxon>Eukaryota</taxon>
        <taxon>Fungi</taxon>
        <taxon>Fungi incertae sedis</taxon>
        <taxon>Mucoromycota</taxon>
        <taxon>Mortierellomycotina</taxon>
        <taxon>Mortierellomycetes</taxon>
        <taxon>Mortierellales</taxon>
        <taxon>Mortierellaceae</taxon>
        <taxon>Entomortierella</taxon>
    </lineage>
</organism>
<evidence type="ECO:0000256" key="11">
    <source>
        <dbReference type="PROSITE-ProRule" id="PRU01343"/>
    </source>
</evidence>
<feature type="binding site" evidence="9">
    <location>
        <position position="7"/>
    </location>
    <ligand>
        <name>Mg(2+)</name>
        <dbReference type="ChEBI" id="CHEBI:18420"/>
        <label>1</label>
    </ligand>
</feature>
<evidence type="ECO:0000256" key="10">
    <source>
        <dbReference type="PIRSR" id="PIRSR604808-3"/>
    </source>
</evidence>
<keyword evidence="15" id="KW-0255">Endonuclease</keyword>
<dbReference type="PANTHER" id="PTHR22748:SF4">
    <property type="entry name" value="DNA-(APURINIC OR APYRIMIDINIC SITE) ENDONUCLEASE 2"/>
    <property type="match status" value="1"/>
</dbReference>
<evidence type="ECO:0000313" key="16">
    <source>
        <dbReference type="Proteomes" id="UP000703661"/>
    </source>
</evidence>
<evidence type="ECO:0000256" key="6">
    <source>
        <dbReference type="ARBA" id="ARBA00022842"/>
    </source>
</evidence>
<evidence type="ECO:0000256" key="7">
    <source>
        <dbReference type="ARBA" id="ARBA00023242"/>
    </source>
</evidence>
<feature type="active site" description="Proton acceptor" evidence="8">
    <location>
        <position position="309"/>
    </location>
</feature>
<feature type="active site" description="Proton donor/acceptor" evidence="8">
    <location>
        <position position="205"/>
    </location>
</feature>
<dbReference type="InterPro" id="IPR010666">
    <property type="entry name" value="Znf_GRF"/>
</dbReference>